<evidence type="ECO:0000259" key="3">
    <source>
        <dbReference type="PROSITE" id="PS51465"/>
    </source>
</evidence>
<accession>A0A226F5W2</accession>
<evidence type="ECO:0000313" key="5">
    <source>
        <dbReference type="Proteomes" id="UP000198287"/>
    </source>
</evidence>
<reference evidence="4 5" key="1">
    <citation type="submission" date="2015-12" db="EMBL/GenBank/DDBJ databases">
        <title>The genome of Folsomia candida.</title>
        <authorList>
            <person name="Faddeeva A."/>
            <person name="Derks M.F."/>
            <person name="Anvar Y."/>
            <person name="Smit S."/>
            <person name="Van Straalen N."/>
            <person name="Roelofs D."/>
        </authorList>
    </citation>
    <scope>NUCLEOTIDE SEQUENCE [LARGE SCALE GENOMIC DNA]</scope>
    <source>
        <strain evidence="4 5">VU population</strain>
        <tissue evidence="4">Whole body</tissue>
    </source>
</reference>
<dbReference type="CDD" id="cd00104">
    <property type="entry name" value="KAZAL_FS"/>
    <property type="match status" value="1"/>
</dbReference>
<keyword evidence="1" id="KW-1133">Transmembrane helix</keyword>
<name>A0A226F5W2_FOLCA</name>
<dbReference type="AlphaFoldDB" id="A0A226F5W2"/>
<dbReference type="InterPro" id="IPR002350">
    <property type="entry name" value="Kazal_dom"/>
</dbReference>
<feature type="chain" id="PRO_5012126925" evidence="2">
    <location>
        <begin position="27"/>
        <end position="103"/>
    </location>
</feature>
<comment type="caution">
    <text evidence="4">The sequence shown here is derived from an EMBL/GenBank/DDBJ whole genome shotgun (WGS) entry which is preliminary data.</text>
</comment>
<proteinExistence type="predicted"/>
<dbReference type="SMART" id="SM00280">
    <property type="entry name" value="KAZAL"/>
    <property type="match status" value="1"/>
</dbReference>
<evidence type="ECO:0000313" key="4">
    <source>
        <dbReference type="EMBL" id="OXA65185.1"/>
    </source>
</evidence>
<dbReference type="InterPro" id="IPR036058">
    <property type="entry name" value="Kazal_dom_sf"/>
</dbReference>
<feature type="domain" description="Kazal-like" evidence="3">
    <location>
        <begin position="22"/>
        <end position="69"/>
    </location>
</feature>
<dbReference type="PROSITE" id="PS51465">
    <property type="entry name" value="KAZAL_2"/>
    <property type="match status" value="1"/>
</dbReference>
<dbReference type="PROSITE" id="PS00282">
    <property type="entry name" value="KAZAL_1"/>
    <property type="match status" value="1"/>
</dbReference>
<dbReference type="Pfam" id="PF07648">
    <property type="entry name" value="Kazal_2"/>
    <property type="match status" value="1"/>
</dbReference>
<sequence>MNYGSHHVILLALVVVLAYTVAPTEGGCGCLDSYTWVCGSDGKSYQNMCFMHCLSEPGVKVVFDGSCERMQAEQNGALELQPGHAIVFITGIILPLIFQRLTN</sequence>
<evidence type="ECO:0000256" key="1">
    <source>
        <dbReference type="SAM" id="Phobius"/>
    </source>
</evidence>
<dbReference type="EMBL" id="LNIX01000001">
    <property type="protein sequence ID" value="OXA65185.1"/>
    <property type="molecule type" value="Genomic_DNA"/>
</dbReference>
<evidence type="ECO:0000256" key="2">
    <source>
        <dbReference type="SAM" id="SignalP"/>
    </source>
</evidence>
<keyword evidence="1" id="KW-0812">Transmembrane</keyword>
<dbReference type="SUPFAM" id="SSF100895">
    <property type="entry name" value="Kazal-type serine protease inhibitors"/>
    <property type="match status" value="1"/>
</dbReference>
<dbReference type="Gene3D" id="3.30.60.30">
    <property type="match status" value="1"/>
</dbReference>
<protein>
    <submittedName>
        <fullName evidence="4">Serine protease inhibitor dipetalogastin</fullName>
    </submittedName>
</protein>
<keyword evidence="5" id="KW-1185">Reference proteome</keyword>
<dbReference type="Proteomes" id="UP000198287">
    <property type="component" value="Unassembled WGS sequence"/>
</dbReference>
<gene>
    <name evidence="4" type="ORF">Fcan01_00778</name>
</gene>
<organism evidence="4 5">
    <name type="scientific">Folsomia candida</name>
    <name type="common">Springtail</name>
    <dbReference type="NCBI Taxonomy" id="158441"/>
    <lineage>
        <taxon>Eukaryota</taxon>
        <taxon>Metazoa</taxon>
        <taxon>Ecdysozoa</taxon>
        <taxon>Arthropoda</taxon>
        <taxon>Hexapoda</taxon>
        <taxon>Collembola</taxon>
        <taxon>Entomobryomorpha</taxon>
        <taxon>Isotomoidea</taxon>
        <taxon>Isotomidae</taxon>
        <taxon>Proisotominae</taxon>
        <taxon>Folsomia</taxon>
    </lineage>
</organism>
<feature type="transmembrane region" description="Helical" evidence="1">
    <location>
        <begin position="80"/>
        <end position="98"/>
    </location>
</feature>
<feature type="signal peptide" evidence="2">
    <location>
        <begin position="1"/>
        <end position="26"/>
    </location>
</feature>
<keyword evidence="1" id="KW-0472">Membrane</keyword>
<keyword evidence="2" id="KW-0732">Signal</keyword>